<feature type="transmembrane region" description="Helical" evidence="1">
    <location>
        <begin position="64"/>
        <end position="82"/>
    </location>
</feature>
<accession>A0A6N7Z4G1</accession>
<proteinExistence type="predicted"/>
<keyword evidence="1" id="KW-0812">Transmembrane</keyword>
<keyword evidence="1" id="KW-0472">Membrane</keyword>
<dbReference type="AlphaFoldDB" id="A0A6N7Z4G1"/>
<reference evidence="2 3" key="1">
    <citation type="submission" date="2019-11" db="EMBL/GenBank/DDBJ databases">
        <title>Draft genome of Amycolatopsis RM579.</title>
        <authorList>
            <person name="Duangmal K."/>
            <person name="Mingma R."/>
        </authorList>
    </citation>
    <scope>NUCLEOTIDE SEQUENCE [LARGE SCALE GENOMIC DNA]</scope>
    <source>
        <strain evidence="2 3">RM579</strain>
    </source>
</reference>
<feature type="transmembrane region" description="Helical" evidence="1">
    <location>
        <begin position="7"/>
        <end position="25"/>
    </location>
</feature>
<evidence type="ECO:0000313" key="2">
    <source>
        <dbReference type="EMBL" id="MTD57003.1"/>
    </source>
</evidence>
<comment type="caution">
    <text evidence="2">The sequence shown here is derived from an EMBL/GenBank/DDBJ whole genome shotgun (WGS) entry which is preliminary data.</text>
</comment>
<keyword evidence="3" id="KW-1185">Reference proteome</keyword>
<feature type="transmembrane region" description="Helical" evidence="1">
    <location>
        <begin position="31"/>
        <end position="52"/>
    </location>
</feature>
<dbReference type="RefSeq" id="WP_154759145.1">
    <property type="nucleotide sequence ID" value="NZ_WMBA01000042.1"/>
</dbReference>
<keyword evidence="1" id="KW-1133">Transmembrane helix</keyword>
<sequence length="156" mass="16847">MKPAWVVFGWAGFNAVLAAIMFAYGESAEFIGMYFAAVVIVAVVGLIVAYAHGRRRAGLRRMPAGSLSAAYLALAAVLFGLGFLYTHWISYLALFPLLAAGFEFRRERLRAGVLPAPTQVRSRPLEPQRRGPVLRFVARAGVLAAVGARLLGGGRR</sequence>
<organism evidence="2 3">
    <name type="scientific">Amycolatopsis pithecellobii</name>
    <dbReference type="NCBI Taxonomy" id="664692"/>
    <lineage>
        <taxon>Bacteria</taxon>
        <taxon>Bacillati</taxon>
        <taxon>Actinomycetota</taxon>
        <taxon>Actinomycetes</taxon>
        <taxon>Pseudonocardiales</taxon>
        <taxon>Pseudonocardiaceae</taxon>
        <taxon>Amycolatopsis</taxon>
    </lineage>
</organism>
<dbReference type="Proteomes" id="UP000440096">
    <property type="component" value="Unassembled WGS sequence"/>
</dbReference>
<dbReference type="EMBL" id="WMBA01000042">
    <property type="protein sequence ID" value="MTD57003.1"/>
    <property type="molecule type" value="Genomic_DNA"/>
</dbReference>
<gene>
    <name evidence="2" type="ORF">GKO32_23950</name>
</gene>
<name>A0A6N7Z4G1_9PSEU</name>
<evidence type="ECO:0000313" key="3">
    <source>
        <dbReference type="Proteomes" id="UP000440096"/>
    </source>
</evidence>
<evidence type="ECO:0000256" key="1">
    <source>
        <dbReference type="SAM" id="Phobius"/>
    </source>
</evidence>
<dbReference type="OrthoDB" id="3698303at2"/>
<protein>
    <submittedName>
        <fullName evidence="2">Uncharacterized protein</fullName>
    </submittedName>
</protein>